<dbReference type="GO" id="GO:0004672">
    <property type="term" value="F:protein kinase activity"/>
    <property type="evidence" value="ECO:0007669"/>
    <property type="project" value="InterPro"/>
</dbReference>
<dbReference type="InterPro" id="IPR050235">
    <property type="entry name" value="CK1_Ser-Thr_kinase"/>
</dbReference>
<protein>
    <submittedName>
        <fullName evidence="4">Protein kinase domain-containing protein</fullName>
    </submittedName>
</protein>
<evidence type="ECO:0000313" key="2">
    <source>
        <dbReference type="EMBL" id="VDM28971.1"/>
    </source>
</evidence>
<dbReference type="EMBL" id="UYWY01003977">
    <property type="protein sequence ID" value="VDM28971.1"/>
    <property type="molecule type" value="Genomic_DNA"/>
</dbReference>
<dbReference type="InterPro" id="IPR000719">
    <property type="entry name" value="Prot_kinase_dom"/>
</dbReference>
<evidence type="ECO:0000259" key="1">
    <source>
        <dbReference type="PROSITE" id="PS50011"/>
    </source>
</evidence>
<evidence type="ECO:0000313" key="4">
    <source>
        <dbReference type="WBParaSite" id="TCNE_0000325301-mRNA-1"/>
    </source>
</evidence>
<proteinExistence type="predicted"/>
<dbReference type="PROSITE" id="PS50011">
    <property type="entry name" value="PROTEIN_KINASE_DOM"/>
    <property type="match status" value="1"/>
</dbReference>
<dbReference type="GO" id="GO:0005524">
    <property type="term" value="F:ATP binding"/>
    <property type="evidence" value="ECO:0007669"/>
    <property type="project" value="InterPro"/>
</dbReference>
<name>A0A183U433_TOXCA</name>
<dbReference type="PANTHER" id="PTHR11909">
    <property type="entry name" value="CASEIN KINASE-RELATED"/>
    <property type="match status" value="1"/>
</dbReference>
<reference evidence="2 3" key="2">
    <citation type="submission" date="2018-11" db="EMBL/GenBank/DDBJ databases">
        <authorList>
            <consortium name="Pathogen Informatics"/>
        </authorList>
    </citation>
    <scope>NUCLEOTIDE SEQUENCE [LARGE SCALE GENOMIC DNA]</scope>
</reference>
<accession>A0A183U433</accession>
<dbReference type="Gene3D" id="1.10.510.10">
    <property type="entry name" value="Transferase(Phosphotransferase) domain 1"/>
    <property type="match status" value="1"/>
</dbReference>
<feature type="domain" description="Protein kinase" evidence="1">
    <location>
        <begin position="1"/>
        <end position="191"/>
    </location>
</feature>
<dbReference type="WBParaSite" id="TCNE_0000325301-mRNA-1">
    <property type="protein sequence ID" value="TCNE_0000325301-mRNA-1"/>
    <property type="gene ID" value="TCNE_0000325301"/>
</dbReference>
<sequence>MHREGLLHRDVKPDNMGILSREQPYVILFDLGMTRMYTDEVGQVCRIPRTSCPFRGTPEWASGWAQKGREQNRFDDLIGWLYVSCELFDTSRVPVQPLPWTYRRSNKILALLKTNHSAAYILLSRAPRQYYTINTYLTTANRNMVPDYPFIADNLREAVAELELQMQIEKKMSNDSIRKHGDDAFPPSKEA</sequence>
<dbReference type="Proteomes" id="UP000050794">
    <property type="component" value="Unassembled WGS sequence"/>
</dbReference>
<dbReference type="InterPro" id="IPR011009">
    <property type="entry name" value="Kinase-like_dom_sf"/>
</dbReference>
<dbReference type="SUPFAM" id="SSF56112">
    <property type="entry name" value="Protein kinase-like (PK-like)"/>
    <property type="match status" value="1"/>
</dbReference>
<dbReference type="AlphaFoldDB" id="A0A183U433"/>
<evidence type="ECO:0000313" key="3">
    <source>
        <dbReference type="Proteomes" id="UP000050794"/>
    </source>
</evidence>
<organism evidence="3 4">
    <name type="scientific">Toxocara canis</name>
    <name type="common">Canine roundworm</name>
    <dbReference type="NCBI Taxonomy" id="6265"/>
    <lineage>
        <taxon>Eukaryota</taxon>
        <taxon>Metazoa</taxon>
        <taxon>Ecdysozoa</taxon>
        <taxon>Nematoda</taxon>
        <taxon>Chromadorea</taxon>
        <taxon>Rhabditida</taxon>
        <taxon>Spirurina</taxon>
        <taxon>Ascaridomorpha</taxon>
        <taxon>Ascaridoidea</taxon>
        <taxon>Toxocaridae</taxon>
        <taxon>Toxocara</taxon>
    </lineage>
</organism>
<reference evidence="4" key="1">
    <citation type="submission" date="2016-06" db="UniProtKB">
        <authorList>
            <consortium name="WormBaseParasite"/>
        </authorList>
    </citation>
    <scope>IDENTIFICATION</scope>
</reference>
<keyword evidence="3" id="KW-1185">Reference proteome</keyword>
<gene>
    <name evidence="2" type="ORF">TCNE_LOCUS3254</name>
</gene>